<reference evidence="2 3" key="1">
    <citation type="submission" date="2012-02" db="EMBL/GenBank/DDBJ databases">
        <title>The Genome Sequence of Bacteroides nordii CL02T12C05.</title>
        <authorList>
            <consortium name="The Broad Institute Genome Sequencing Platform"/>
            <person name="Earl A."/>
            <person name="Ward D."/>
            <person name="Feldgarden M."/>
            <person name="Gevers D."/>
            <person name="Zitomersky N.L."/>
            <person name="Coyne M.J."/>
            <person name="Comstock L.E."/>
            <person name="Young S.K."/>
            <person name="Zeng Q."/>
            <person name="Gargeya S."/>
            <person name="Fitzgerald M."/>
            <person name="Haas B."/>
            <person name="Abouelleil A."/>
            <person name="Alvarado L."/>
            <person name="Arachchi H.M."/>
            <person name="Berlin A."/>
            <person name="Chapman S.B."/>
            <person name="Gearin G."/>
            <person name="Goldberg J."/>
            <person name="Griggs A."/>
            <person name="Gujja S."/>
            <person name="Hansen M."/>
            <person name="Heiman D."/>
            <person name="Howarth C."/>
            <person name="Larimer J."/>
            <person name="Lui A."/>
            <person name="MacDonald P.J.P."/>
            <person name="McCowen C."/>
            <person name="Montmayeur A."/>
            <person name="Murphy C."/>
            <person name="Neiman D."/>
            <person name="Pearson M."/>
            <person name="Priest M."/>
            <person name="Roberts A."/>
            <person name="Saif S."/>
            <person name="Shea T."/>
            <person name="Sisk P."/>
            <person name="Stolte C."/>
            <person name="Sykes S."/>
            <person name="Wortman J."/>
            <person name="Nusbaum C."/>
            <person name="Birren B."/>
        </authorList>
    </citation>
    <scope>NUCLEOTIDE SEQUENCE [LARGE SCALE GENOMIC DNA]</scope>
    <source>
        <strain evidence="2 3">CL02T12C05</strain>
    </source>
</reference>
<comment type="caution">
    <text evidence="2">The sequence shown here is derived from an EMBL/GenBank/DDBJ whole genome shotgun (WGS) entry which is preliminary data.</text>
</comment>
<dbReference type="EMBL" id="AGXS01000020">
    <property type="protein sequence ID" value="EIY48028.1"/>
    <property type="molecule type" value="Genomic_DNA"/>
</dbReference>
<evidence type="ECO:0000313" key="3">
    <source>
        <dbReference type="Proteomes" id="UP000003089"/>
    </source>
</evidence>
<name>I9RYV8_9BACE</name>
<keyword evidence="1" id="KW-1133">Transmembrane helix</keyword>
<evidence type="ECO:0000313" key="2">
    <source>
        <dbReference type="EMBL" id="EIY48028.1"/>
    </source>
</evidence>
<keyword evidence="3" id="KW-1185">Reference proteome</keyword>
<evidence type="ECO:0000256" key="1">
    <source>
        <dbReference type="SAM" id="Phobius"/>
    </source>
</evidence>
<sequence length="56" mass="6307">MVDLVMILNVVACVFTIISNYENVEKTLKKAYAALKGEETPPSLILLSLFYPYLLL</sequence>
<keyword evidence="1" id="KW-0472">Membrane</keyword>
<protein>
    <submittedName>
        <fullName evidence="2">Uncharacterized protein</fullName>
    </submittedName>
</protein>
<gene>
    <name evidence="2" type="ORF">HMPREF1068_03107</name>
</gene>
<proteinExistence type="predicted"/>
<dbReference type="Proteomes" id="UP000003089">
    <property type="component" value="Unassembled WGS sequence"/>
</dbReference>
<accession>I9RYV8</accession>
<dbReference type="STRING" id="997884.HMPREF1068_03107"/>
<organism evidence="2 3">
    <name type="scientific">Bacteroides nordii CL02T12C05</name>
    <dbReference type="NCBI Taxonomy" id="997884"/>
    <lineage>
        <taxon>Bacteria</taxon>
        <taxon>Pseudomonadati</taxon>
        <taxon>Bacteroidota</taxon>
        <taxon>Bacteroidia</taxon>
        <taxon>Bacteroidales</taxon>
        <taxon>Bacteroidaceae</taxon>
        <taxon>Bacteroides</taxon>
    </lineage>
</organism>
<dbReference type="HOGENOM" id="CLU_3004582_0_0_10"/>
<dbReference type="AlphaFoldDB" id="I9RYV8"/>
<feature type="transmembrane region" description="Helical" evidence="1">
    <location>
        <begin position="6"/>
        <end position="24"/>
    </location>
</feature>
<keyword evidence="1" id="KW-0812">Transmembrane</keyword>